<evidence type="ECO:0000256" key="6">
    <source>
        <dbReference type="PROSITE-ProRule" id="PRU00169"/>
    </source>
</evidence>
<accession>A0ABV4DRI2</accession>
<evidence type="ECO:0000313" key="11">
    <source>
        <dbReference type="Proteomes" id="UP001565236"/>
    </source>
</evidence>
<dbReference type="InterPro" id="IPR039420">
    <property type="entry name" value="WalR-like"/>
</dbReference>
<reference evidence="10 11" key="1">
    <citation type="submission" date="2024-03" db="EMBL/GenBank/DDBJ databases">
        <title>Mouse gut bacterial collection (mGBC) of GemPharmatech.</title>
        <authorList>
            <person name="He Y."/>
            <person name="Dong L."/>
            <person name="Wu D."/>
            <person name="Gao X."/>
            <person name="Lin Z."/>
        </authorList>
    </citation>
    <scope>NUCLEOTIDE SEQUENCE [LARGE SCALE GENOMIC DNA]</scope>
    <source>
        <strain evidence="10 11">15-30</strain>
    </source>
</reference>
<evidence type="ECO:0000256" key="1">
    <source>
        <dbReference type="ARBA" id="ARBA00022553"/>
    </source>
</evidence>
<dbReference type="EMBL" id="JBCLUF010000042">
    <property type="protein sequence ID" value="MEY8663066.1"/>
    <property type="molecule type" value="Genomic_DNA"/>
</dbReference>
<keyword evidence="11" id="KW-1185">Reference proteome</keyword>
<name>A0ABV4DRI2_9LACO</name>
<protein>
    <submittedName>
        <fullName evidence="10">Response regulator transcription factor</fullName>
    </submittedName>
</protein>
<feature type="modified residue" description="4-aspartylphosphate" evidence="6">
    <location>
        <position position="53"/>
    </location>
</feature>
<dbReference type="Pfam" id="PF00072">
    <property type="entry name" value="Response_reg"/>
    <property type="match status" value="1"/>
</dbReference>
<organism evidence="10 11">
    <name type="scientific">Ligilactobacillus faecis</name>
    <dbReference type="NCBI Taxonomy" id="762833"/>
    <lineage>
        <taxon>Bacteria</taxon>
        <taxon>Bacillati</taxon>
        <taxon>Bacillota</taxon>
        <taxon>Bacilli</taxon>
        <taxon>Lactobacillales</taxon>
        <taxon>Lactobacillaceae</taxon>
        <taxon>Ligilactobacillus</taxon>
    </lineage>
</organism>
<dbReference type="SUPFAM" id="SSF52172">
    <property type="entry name" value="CheY-like"/>
    <property type="match status" value="1"/>
</dbReference>
<evidence type="ECO:0000256" key="2">
    <source>
        <dbReference type="ARBA" id="ARBA00023012"/>
    </source>
</evidence>
<dbReference type="InterPro" id="IPR036388">
    <property type="entry name" value="WH-like_DNA-bd_sf"/>
</dbReference>
<dbReference type="PANTHER" id="PTHR48111:SF43">
    <property type="entry name" value="STAGE 0 SPORULATION PROTEIN A HOMOLOG"/>
    <property type="match status" value="1"/>
</dbReference>
<evidence type="ECO:0000256" key="7">
    <source>
        <dbReference type="PROSITE-ProRule" id="PRU01091"/>
    </source>
</evidence>
<dbReference type="InterPro" id="IPR001789">
    <property type="entry name" value="Sig_transdc_resp-reg_receiver"/>
</dbReference>
<dbReference type="PROSITE" id="PS50110">
    <property type="entry name" value="RESPONSE_REGULATORY"/>
    <property type="match status" value="1"/>
</dbReference>
<keyword evidence="1 6" id="KW-0597">Phosphoprotein</keyword>
<evidence type="ECO:0000256" key="4">
    <source>
        <dbReference type="ARBA" id="ARBA00023125"/>
    </source>
</evidence>
<dbReference type="PROSITE" id="PS51755">
    <property type="entry name" value="OMPR_PHOB"/>
    <property type="match status" value="1"/>
</dbReference>
<sequence>MKQTVFIVEDDQTIAQVISDKLTSWGLECVCVTDFQNVSEQCLALAPQLVLMDISLPYFNGFHWCQEIRKQSNVPLIFISSASDQMNQIMAMNLGADDFIVKPFELELLNAKVQALLRRSYEYTNEINENNYTFAKTQFDLEKNTLTNQQGTVELTPTEAKIFLVLVKAKGQLVPKSQIVEALWQDDSFIDNNTLAVNLTRIRKKLAQLGLTELIKTVKGKGYILEESGSDQLPL</sequence>
<keyword evidence="3" id="KW-0805">Transcription regulation</keyword>
<dbReference type="SMART" id="SM00448">
    <property type="entry name" value="REC"/>
    <property type="match status" value="1"/>
</dbReference>
<dbReference type="CDD" id="cd00383">
    <property type="entry name" value="trans_reg_C"/>
    <property type="match status" value="1"/>
</dbReference>
<keyword evidence="4 7" id="KW-0238">DNA-binding</keyword>
<keyword evidence="5" id="KW-0804">Transcription</keyword>
<proteinExistence type="predicted"/>
<dbReference type="InterPro" id="IPR001867">
    <property type="entry name" value="OmpR/PhoB-type_DNA-bd"/>
</dbReference>
<dbReference type="Proteomes" id="UP001565236">
    <property type="component" value="Unassembled WGS sequence"/>
</dbReference>
<evidence type="ECO:0000256" key="5">
    <source>
        <dbReference type="ARBA" id="ARBA00023163"/>
    </source>
</evidence>
<dbReference type="Gene3D" id="1.10.10.10">
    <property type="entry name" value="Winged helix-like DNA-binding domain superfamily/Winged helix DNA-binding domain"/>
    <property type="match status" value="1"/>
</dbReference>
<evidence type="ECO:0000313" key="10">
    <source>
        <dbReference type="EMBL" id="MEY8663066.1"/>
    </source>
</evidence>
<dbReference type="SMART" id="SM00862">
    <property type="entry name" value="Trans_reg_C"/>
    <property type="match status" value="1"/>
</dbReference>
<dbReference type="InterPro" id="IPR011006">
    <property type="entry name" value="CheY-like_superfamily"/>
</dbReference>
<dbReference type="RefSeq" id="WP_369943085.1">
    <property type="nucleotide sequence ID" value="NZ_JBCLUF010000042.1"/>
</dbReference>
<dbReference type="PANTHER" id="PTHR48111">
    <property type="entry name" value="REGULATOR OF RPOS"/>
    <property type="match status" value="1"/>
</dbReference>
<comment type="caution">
    <text evidence="10">The sequence shown here is derived from an EMBL/GenBank/DDBJ whole genome shotgun (WGS) entry which is preliminary data.</text>
</comment>
<dbReference type="Pfam" id="PF00486">
    <property type="entry name" value="Trans_reg_C"/>
    <property type="match status" value="1"/>
</dbReference>
<evidence type="ECO:0000256" key="3">
    <source>
        <dbReference type="ARBA" id="ARBA00023015"/>
    </source>
</evidence>
<evidence type="ECO:0000259" key="9">
    <source>
        <dbReference type="PROSITE" id="PS51755"/>
    </source>
</evidence>
<feature type="domain" description="Response regulatory" evidence="8">
    <location>
        <begin position="4"/>
        <end position="117"/>
    </location>
</feature>
<keyword evidence="2" id="KW-0902">Two-component regulatory system</keyword>
<feature type="DNA-binding region" description="OmpR/PhoB-type" evidence="7">
    <location>
        <begin position="129"/>
        <end position="227"/>
    </location>
</feature>
<feature type="domain" description="OmpR/PhoB-type" evidence="9">
    <location>
        <begin position="129"/>
        <end position="227"/>
    </location>
</feature>
<evidence type="ECO:0000259" key="8">
    <source>
        <dbReference type="PROSITE" id="PS50110"/>
    </source>
</evidence>
<dbReference type="Gene3D" id="3.40.50.2300">
    <property type="match status" value="1"/>
</dbReference>
<gene>
    <name evidence="10" type="ORF">AALT52_09335</name>
</gene>